<dbReference type="Proteomes" id="UP000245998">
    <property type="component" value="Unassembled WGS sequence"/>
</dbReference>
<reference evidence="1 2" key="1">
    <citation type="submission" date="2018-04" db="EMBL/GenBank/DDBJ databases">
        <title>Camelliibacillus theae gen. nov., sp. nov., isolated from Pu'er tea.</title>
        <authorList>
            <person name="Niu L."/>
        </authorList>
    </citation>
    <scope>NUCLEOTIDE SEQUENCE [LARGE SCALE GENOMIC DNA]</scope>
    <source>
        <strain evidence="1 2">T8</strain>
    </source>
</reference>
<dbReference type="EMBL" id="QCZG01000002">
    <property type="protein sequence ID" value="PWA13266.1"/>
    <property type="molecule type" value="Genomic_DNA"/>
</dbReference>
<accession>A0A2U1K6V7</accession>
<dbReference type="OrthoDB" id="2691588at2"/>
<sequence length="81" mass="9619">MMSHDYDAALFYLHRMACSDLIHLMTLTKDDFLSKKIEKFVKDFMYEPEFSVVEKSYDSLLSYLDHVFLAEIEEAIQKQSQ</sequence>
<organism evidence="1 2">
    <name type="scientific">Pueribacillus theae</name>
    <dbReference type="NCBI Taxonomy" id="2171751"/>
    <lineage>
        <taxon>Bacteria</taxon>
        <taxon>Bacillati</taxon>
        <taxon>Bacillota</taxon>
        <taxon>Bacilli</taxon>
        <taxon>Bacillales</taxon>
        <taxon>Bacillaceae</taxon>
        <taxon>Pueribacillus</taxon>
    </lineage>
</organism>
<gene>
    <name evidence="1" type="ORF">DCC39_02135</name>
</gene>
<evidence type="ECO:0000313" key="2">
    <source>
        <dbReference type="Proteomes" id="UP000245998"/>
    </source>
</evidence>
<name>A0A2U1K6V7_9BACI</name>
<dbReference type="InterPro" id="IPR025431">
    <property type="entry name" value="YhdB-like"/>
</dbReference>
<proteinExistence type="predicted"/>
<protein>
    <submittedName>
        <fullName evidence="1">Uncharacterized protein</fullName>
    </submittedName>
</protein>
<dbReference type="Pfam" id="PF14148">
    <property type="entry name" value="YhdB"/>
    <property type="match status" value="1"/>
</dbReference>
<evidence type="ECO:0000313" key="1">
    <source>
        <dbReference type="EMBL" id="PWA13266.1"/>
    </source>
</evidence>
<keyword evidence="2" id="KW-1185">Reference proteome</keyword>
<comment type="caution">
    <text evidence="1">The sequence shown here is derived from an EMBL/GenBank/DDBJ whole genome shotgun (WGS) entry which is preliminary data.</text>
</comment>
<dbReference type="AlphaFoldDB" id="A0A2U1K6V7"/>